<evidence type="ECO:0000313" key="3">
    <source>
        <dbReference type="Proteomes" id="UP000228921"/>
    </source>
</evidence>
<dbReference type="AlphaFoldDB" id="A0A2M8P2I7"/>
<dbReference type="Proteomes" id="UP000228921">
    <property type="component" value="Unassembled WGS sequence"/>
</dbReference>
<evidence type="ECO:0000313" key="2">
    <source>
        <dbReference type="EMBL" id="PJF31770.1"/>
    </source>
</evidence>
<gene>
    <name evidence="2" type="ORF">CUN51_02175</name>
</gene>
<comment type="caution">
    <text evidence="2">The sequence shown here is derived from an EMBL/GenBank/DDBJ whole genome shotgun (WGS) entry which is preliminary data.</text>
</comment>
<dbReference type="InterPro" id="IPR011050">
    <property type="entry name" value="Pectin_lyase_fold/virulence"/>
</dbReference>
<sequence>MLEVRSAAELRAALRNAPPHSLISLAAGEYGGLFIFDKPLTLRGLGRQTVLWRQAAPVVYVRAPEVHFEHVGIERTVQAGVTVLHQAGCAPSGVDSMQLTEETLINLGELLPNAPLSLPLRLSVNARTELTVTGLHGARFEPSVLPTGGTHWVVLSIEGQSLQRGAVLLGEVTVREGDQVRHIWLSGTVLDQTPPEKLLCLAVKKHRLYPPLRGMLLSSAHFAALGIPNLPEGDYCFVQGDPSGALFLFLPQTPPLPIKLNNVPLERGVRRLLHEHDQLSIGDLTLQVVQAAEAPDLELPATLRFAPFIDRVPEPVPLVLQTLKTGWKGEIVASAPYLSVMPEGQFRVPPNRMHTWQVSLNEKALNLPNAEYFLSGGILVVGSGQVYSVDVQLSIQRPEVSLHVQPLDLGQVEIGWQAERTLELAITNFGRSAWSGEVYATRSWLHVLSPMPVRGSAWAEIGVQVALRLHWEALGESEQLSSGVHEIPNAFIIDGRGAFPDIAVPARLEVLPPCGHLRLLTDSVRFDEVERNLDLPSAFIEVRNEGAADWYGTLRAERGWVQIVEAYEAELSGEISAPTLRVPPLQTARIRLELLDIPESIPVEEPVALDEVLIESDPRSAPFKASVPISMILVERPPFMAAQTVSFPPFVHGEPPSEAILRLYNRGPSVWRGTVQRHAAWLAVPKEVFECAIGKTLEIPIGLHERQIGALPLGVSRHEAALSLSNVREPVPIAVQLDIREVPRAPILETPLLNFGVVNPLHAEPAFETVRLLNAAPKAWHGTVRLTADWLSFETARRAFDLQVPPASIVEFKVLVNAQALALPSDVHTLQEALIIEGADETFTIAAQIALPELVPQLSLTPAHLTLSSLKPVKLKLTNRGEREWTLNLSSPPWVALSLSEVTLEPKETQSVEVRLVAEEIAFAWQEPRGVIISSTGREWAVAVEVTEGALKAAKRAKTAPLGAPPLESASVQPPAEPTPSAAENAPAQASAEQSAPPAVTDNTPAESSAAAESTDA</sequence>
<feature type="compositionally biased region" description="Low complexity" evidence="1">
    <location>
        <begin position="1006"/>
        <end position="1017"/>
    </location>
</feature>
<reference evidence="2 3" key="1">
    <citation type="submission" date="2017-11" db="EMBL/GenBank/DDBJ databases">
        <title>Evolution of Phototrophy in the Chloroflexi Phylum Driven by Horizontal Gene Transfer.</title>
        <authorList>
            <person name="Ward L.M."/>
            <person name="Hemp J."/>
            <person name="Shih P.M."/>
            <person name="Mcglynn S.E."/>
            <person name="Fischer W."/>
        </authorList>
    </citation>
    <scope>NUCLEOTIDE SEQUENCE [LARGE SCALE GENOMIC DNA]</scope>
    <source>
        <strain evidence="2">CP2_2F</strain>
    </source>
</reference>
<dbReference type="EMBL" id="PGTK01000002">
    <property type="protein sequence ID" value="PJF31770.1"/>
    <property type="molecule type" value="Genomic_DNA"/>
</dbReference>
<proteinExistence type="predicted"/>
<feature type="compositionally biased region" description="Low complexity" evidence="1">
    <location>
        <begin position="980"/>
        <end position="999"/>
    </location>
</feature>
<protein>
    <submittedName>
        <fullName evidence="2">Uncharacterized protein</fullName>
    </submittedName>
</protein>
<evidence type="ECO:0000256" key="1">
    <source>
        <dbReference type="SAM" id="MobiDB-lite"/>
    </source>
</evidence>
<accession>A0A2M8P2I7</accession>
<name>A0A2M8P2I7_9CHLR</name>
<dbReference type="SUPFAM" id="SSF51126">
    <property type="entry name" value="Pectin lyase-like"/>
    <property type="match status" value="1"/>
</dbReference>
<feature type="region of interest" description="Disordered" evidence="1">
    <location>
        <begin position="957"/>
        <end position="1017"/>
    </location>
</feature>
<organism evidence="2 3">
    <name type="scientific">Candidatus Thermofonsia Clade 1 bacterium</name>
    <dbReference type="NCBI Taxonomy" id="2364210"/>
    <lineage>
        <taxon>Bacteria</taxon>
        <taxon>Bacillati</taxon>
        <taxon>Chloroflexota</taxon>
        <taxon>Candidatus Thermofontia</taxon>
        <taxon>Candidatus Thermofonsia Clade 1</taxon>
    </lineage>
</organism>